<evidence type="ECO:0000313" key="8">
    <source>
        <dbReference type="EMBL" id="BDD10192.1"/>
    </source>
</evidence>
<organism evidence="8 9">
    <name type="scientific">Fulvitalea axinellae</name>
    <dbReference type="NCBI Taxonomy" id="1182444"/>
    <lineage>
        <taxon>Bacteria</taxon>
        <taxon>Pseudomonadati</taxon>
        <taxon>Bacteroidota</taxon>
        <taxon>Cytophagia</taxon>
        <taxon>Cytophagales</taxon>
        <taxon>Persicobacteraceae</taxon>
        <taxon>Fulvitalea</taxon>
    </lineage>
</organism>
<feature type="domain" description="CusB-like beta-barrel" evidence="6">
    <location>
        <begin position="229"/>
        <end position="300"/>
    </location>
</feature>
<dbReference type="SUPFAM" id="SSF111369">
    <property type="entry name" value="HlyD-like secretion proteins"/>
    <property type="match status" value="1"/>
</dbReference>
<dbReference type="Gene3D" id="2.40.420.20">
    <property type="match status" value="1"/>
</dbReference>
<dbReference type="EMBL" id="AP025314">
    <property type="protein sequence ID" value="BDD10192.1"/>
    <property type="molecule type" value="Genomic_DNA"/>
</dbReference>
<keyword evidence="3" id="KW-0813">Transport</keyword>
<dbReference type="KEGG" id="fax:FUAX_26240"/>
<name>A0AAU9CXK5_9BACT</name>
<dbReference type="AlphaFoldDB" id="A0AAU9CXK5"/>
<feature type="domain" description="Multidrug resistance protein MdtA-like barrel-sandwich hybrid" evidence="5">
    <location>
        <begin position="96"/>
        <end position="220"/>
    </location>
</feature>
<keyword evidence="9" id="KW-1185">Reference proteome</keyword>
<dbReference type="InterPro" id="IPR058792">
    <property type="entry name" value="Beta-barrel_RND_2"/>
</dbReference>
<evidence type="ECO:0000256" key="4">
    <source>
        <dbReference type="SAM" id="SignalP"/>
    </source>
</evidence>
<feature type="chain" id="PRO_5043437413" evidence="4">
    <location>
        <begin position="23"/>
        <end position="381"/>
    </location>
</feature>
<reference evidence="8 9" key="1">
    <citation type="submission" date="2021-12" db="EMBL/GenBank/DDBJ databases">
        <title>Genome sequencing of bacteria with rrn-lacking chromosome and rrn-plasmid.</title>
        <authorList>
            <person name="Anda M."/>
            <person name="Iwasaki W."/>
        </authorList>
    </citation>
    <scope>NUCLEOTIDE SEQUENCE [LARGE SCALE GENOMIC DNA]</scope>
    <source>
        <strain evidence="8 9">DSM 100852</strain>
    </source>
</reference>
<dbReference type="PANTHER" id="PTHR30469">
    <property type="entry name" value="MULTIDRUG RESISTANCE PROTEIN MDTA"/>
    <property type="match status" value="1"/>
</dbReference>
<dbReference type="RefSeq" id="WP_338391763.1">
    <property type="nucleotide sequence ID" value="NZ_AP025314.1"/>
</dbReference>
<dbReference type="GO" id="GO:0015562">
    <property type="term" value="F:efflux transmembrane transporter activity"/>
    <property type="evidence" value="ECO:0007669"/>
    <property type="project" value="TreeGrafter"/>
</dbReference>
<evidence type="ECO:0000259" key="7">
    <source>
        <dbReference type="Pfam" id="PF25967"/>
    </source>
</evidence>
<dbReference type="Gene3D" id="1.10.287.470">
    <property type="entry name" value="Helix hairpin bin"/>
    <property type="match status" value="1"/>
</dbReference>
<dbReference type="Pfam" id="PF25967">
    <property type="entry name" value="RND-MFP_C"/>
    <property type="match status" value="1"/>
</dbReference>
<accession>A0AAU9CXK5</accession>
<dbReference type="Pfam" id="PF25917">
    <property type="entry name" value="BSH_RND"/>
    <property type="match status" value="1"/>
</dbReference>
<dbReference type="Gene3D" id="2.40.30.170">
    <property type="match status" value="1"/>
</dbReference>
<evidence type="ECO:0000256" key="2">
    <source>
        <dbReference type="ARBA" id="ARBA00009477"/>
    </source>
</evidence>
<dbReference type="PROSITE" id="PS51257">
    <property type="entry name" value="PROKAR_LIPOPROTEIN"/>
    <property type="match status" value="1"/>
</dbReference>
<comment type="similarity">
    <text evidence="2">Belongs to the membrane fusion protein (MFP) (TC 8.A.1) family.</text>
</comment>
<dbReference type="Proteomes" id="UP001348817">
    <property type="component" value="Chromosome"/>
</dbReference>
<keyword evidence="4" id="KW-0732">Signal</keyword>
<dbReference type="NCBIfam" id="TIGR01730">
    <property type="entry name" value="RND_mfp"/>
    <property type="match status" value="1"/>
</dbReference>
<dbReference type="InterPro" id="IPR006143">
    <property type="entry name" value="RND_pump_MFP"/>
</dbReference>
<dbReference type="PANTHER" id="PTHR30469:SF15">
    <property type="entry name" value="HLYD FAMILY OF SECRETION PROTEINS"/>
    <property type="match status" value="1"/>
</dbReference>
<proteinExistence type="inferred from homology"/>
<gene>
    <name evidence="8" type="ORF">FUAX_26240</name>
</gene>
<evidence type="ECO:0000259" key="6">
    <source>
        <dbReference type="Pfam" id="PF25954"/>
    </source>
</evidence>
<sequence length="381" mass="42524">MKKIFYRSVLLAVAVSFMACQSDDVSKKKAEWKEKTQAMKTIKEELKSIEAALDTLDPTWRGETKKNELLVELMTVNPTGFQHKIEVRGTVKSRKNVDVSSESMGRLESLGVIEGQKVSQGQLLGRIDSRAIRNQISEVETQMELAKKVYEKRKALWDQNIGSEIQYLEAKNNFESLEAKLGTLKTQLSFTQIRAPFAGTVDKVYVRKGQMMASGTPAFRLISLRDMYVEGEVSEQYVGKFKEGESVMLKFPALEASLDTKISAVGKVIDPTGRTFVLETRLPDGNSELRPNLTAIMNLTDLNVEGGFVVPTRVVQKDNKGDYIYVVAKEKGKNVARKRRVEVASDYKGKTLLSKGLVNGDQVIVEGYRQATPGVEVKAIK</sequence>
<comment type="subcellular location">
    <subcellularLocation>
        <location evidence="1">Cell envelope</location>
    </subcellularLocation>
</comment>
<feature type="domain" description="Multidrug resistance protein MdtA-like C-terminal permuted SH3" evidence="7">
    <location>
        <begin position="309"/>
        <end position="368"/>
    </location>
</feature>
<protein>
    <submittedName>
        <fullName evidence="8">RND transporter</fullName>
    </submittedName>
</protein>
<evidence type="ECO:0000259" key="5">
    <source>
        <dbReference type="Pfam" id="PF25917"/>
    </source>
</evidence>
<dbReference type="InterPro" id="IPR058627">
    <property type="entry name" value="MdtA-like_C"/>
</dbReference>
<dbReference type="InterPro" id="IPR058625">
    <property type="entry name" value="MdtA-like_BSH"/>
</dbReference>
<evidence type="ECO:0000256" key="3">
    <source>
        <dbReference type="ARBA" id="ARBA00022448"/>
    </source>
</evidence>
<dbReference type="GO" id="GO:1990281">
    <property type="term" value="C:efflux pump complex"/>
    <property type="evidence" value="ECO:0007669"/>
    <property type="project" value="TreeGrafter"/>
</dbReference>
<dbReference type="Pfam" id="PF25954">
    <property type="entry name" value="Beta-barrel_RND_2"/>
    <property type="match status" value="1"/>
</dbReference>
<dbReference type="Gene3D" id="2.40.50.100">
    <property type="match status" value="1"/>
</dbReference>
<evidence type="ECO:0000313" key="9">
    <source>
        <dbReference type="Proteomes" id="UP001348817"/>
    </source>
</evidence>
<feature type="signal peptide" evidence="4">
    <location>
        <begin position="1"/>
        <end position="22"/>
    </location>
</feature>
<evidence type="ECO:0000256" key="1">
    <source>
        <dbReference type="ARBA" id="ARBA00004196"/>
    </source>
</evidence>